<dbReference type="EC" id="4.1.2.25" evidence="9"/>
<reference evidence="11 12" key="1">
    <citation type="submission" date="2016-01" db="EMBL/GenBank/DDBJ databases">
        <title>Janibacter melonis strain CD11_4 genome sequencing and assembly.</title>
        <authorList>
            <person name="Nair G.R."/>
            <person name="Kaur G."/>
            <person name="Chander A.M."/>
            <person name="Mayilraj S."/>
        </authorList>
    </citation>
    <scope>NUCLEOTIDE SEQUENCE [LARGE SCALE GENOMIC DNA]</scope>
    <source>
        <strain evidence="11 12">CD11-4</strain>
    </source>
</reference>
<evidence type="ECO:0000313" key="12">
    <source>
        <dbReference type="Proteomes" id="UP000076976"/>
    </source>
</evidence>
<dbReference type="InterPro" id="IPR006156">
    <property type="entry name" value="Dihydroneopterin_aldolase"/>
</dbReference>
<evidence type="ECO:0000259" key="10">
    <source>
        <dbReference type="PROSITE" id="PS00794"/>
    </source>
</evidence>
<evidence type="ECO:0000313" key="11">
    <source>
        <dbReference type="EMBL" id="OAB87561.1"/>
    </source>
</evidence>
<dbReference type="SUPFAM" id="SSF55620">
    <property type="entry name" value="Tetrahydrobiopterin biosynthesis enzymes-like"/>
    <property type="match status" value="1"/>
</dbReference>
<evidence type="ECO:0000256" key="5">
    <source>
        <dbReference type="ARBA" id="ARBA00022741"/>
    </source>
</evidence>
<dbReference type="SUPFAM" id="SSF55083">
    <property type="entry name" value="6-hydroxymethyl-7,8-dihydropterin pyrophosphokinase, HPPK"/>
    <property type="match status" value="1"/>
</dbReference>
<dbReference type="Proteomes" id="UP000076976">
    <property type="component" value="Unassembled WGS sequence"/>
</dbReference>
<comment type="pathway">
    <text evidence="9">Cofactor biosynthesis; tetrahydrofolate biosynthesis; 2-amino-4-hydroxy-6-hydroxymethyl-7,8-dihydropteridine diphosphate from 7,8-dihydroneopterin triphosphate: step 3/4.</text>
</comment>
<keyword evidence="12" id="KW-1185">Reference proteome</keyword>
<dbReference type="NCBIfam" id="TIGR00525">
    <property type="entry name" value="folB"/>
    <property type="match status" value="1"/>
</dbReference>
<keyword evidence="6 11" id="KW-0418">Kinase</keyword>
<dbReference type="InterPro" id="IPR043133">
    <property type="entry name" value="GTP-CH-I_C/QueF"/>
</dbReference>
<dbReference type="InterPro" id="IPR000550">
    <property type="entry name" value="Hppk"/>
</dbReference>
<dbReference type="PANTHER" id="PTHR43071:SF1">
    <property type="entry name" value="2-AMINO-4-HYDROXY-6-HYDROXYMETHYLDIHYDROPTERIDINE PYROPHOSPHOKINASE"/>
    <property type="match status" value="1"/>
</dbReference>
<dbReference type="GO" id="GO:0016301">
    <property type="term" value="F:kinase activity"/>
    <property type="evidence" value="ECO:0007669"/>
    <property type="project" value="UniProtKB-KW"/>
</dbReference>
<name>A0A176QCY4_9MICO</name>
<comment type="similarity">
    <text evidence="9">Belongs to the DHNA family.</text>
</comment>
<dbReference type="InterPro" id="IPR006157">
    <property type="entry name" value="FolB_dom"/>
</dbReference>
<gene>
    <name evidence="11" type="ORF">AWH69_05720</name>
</gene>
<dbReference type="GO" id="GO:0046656">
    <property type="term" value="P:folic acid biosynthetic process"/>
    <property type="evidence" value="ECO:0007669"/>
    <property type="project" value="UniProtKB-UniRule"/>
</dbReference>
<dbReference type="STRING" id="262209.AWH69_05720"/>
<comment type="catalytic activity">
    <reaction evidence="9">
        <text>7,8-dihydroneopterin = 6-hydroxymethyl-7,8-dihydropterin + glycolaldehyde</text>
        <dbReference type="Rhea" id="RHEA:10540"/>
        <dbReference type="ChEBI" id="CHEBI:17001"/>
        <dbReference type="ChEBI" id="CHEBI:17071"/>
        <dbReference type="ChEBI" id="CHEBI:44841"/>
        <dbReference type="EC" id="4.1.2.25"/>
    </reaction>
</comment>
<dbReference type="AlphaFoldDB" id="A0A176QCY4"/>
<dbReference type="GO" id="GO:0003848">
    <property type="term" value="F:2-amino-4-hydroxy-6-hydroxymethyldihydropteridine diphosphokinase activity"/>
    <property type="evidence" value="ECO:0007669"/>
    <property type="project" value="UniProtKB-EC"/>
</dbReference>
<sequence length="289" mass="30959">MPDRDVIELLGVRAKGYHGVLDFERRDGQDFVVDVLMGTDLSRAGASDDLADTVSYAEIAAAVVARIEGEPLDLIEALAERIAGDVLLRPEIGDVEVVVHKPQAPVGVPFGDVRVRMRRTRRSAVVVALGSNLGDSTQTLHDAVDALRAHVDLTAVSRTYATDPVGGPEQPDYVNAVAVGTTSLTPWALLTALHGIESGHGRTREVRWGPRTLDLDLVTYGTTGGADETRLVAPVLTVPHPRAHERAFVLVPWLDADPDARLRVDGEVRAVAELVTALDTTGVRAVDGR</sequence>
<dbReference type="EC" id="2.7.6.3" evidence="9"/>
<evidence type="ECO:0000256" key="2">
    <source>
        <dbReference type="ARBA" id="ARBA00005051"/>
    </source>
</evidence>
<dbReference type="NCBIfam" id="TIGR01498">
    <property type="entry name" value="folK"/>
    <property type="match status" value="1"/>
</dbReference>
<proteinExistence type="inferred from homology"/>
<keyword evidence="8 9" id="KW-0289">Folate biosynthesis</keyword>
<dbReference type="CDD" id="cd00534">
    <property type="entry name" value="DHNA_DHNTPE"/>
    <property type="match status" value="1"/>
</dbReference>
<evidence type="ECO:0000256" key="3">
    <source>
        <dbReference type="ARBA" id="ARBA00009640"/>
    </source>
</evidence>
<evidence type="ECO:0000256" key="6">
    <source>
        <dbReference type="ARBA" id="ARBA00022777"/>
    </source>
</evidence>
<evidence type="ECO:0000256" key="8">
    <source>
        <dbReference type="ARBA" id="ARBA00022909"/>
    </source>
</evidence>
<accession>A0A176QCY4</accession>
<dbReference type="PANTHER" id="PTHR43071">
    <property type="entry name" value="2-AMINO-4-HYDROXY-6-HYDROXYMETHYLDIHYDROPTERIDINE PYROPHOSPHOKINASE"/>
    <property type="match status" value="1"/>
</dbReference>
<comment type="caution">
    <text evidence="11">The sequence shown here is derived from an EMBL/GenBank/DDBJ whole genome shotgun (WGS) entry which is preliminary data.</text>
</comment>
<keyword evidence="9" id="KW-0456">Lyase</keyword>
<comment type="similarity">
    <text evidence="3">In the N-terminal section; belongs to the DHNA family.</text>
</comment>
<evidence type="ECO:0000256" key="7">
    <source>
        <dbReference type="ARBA" id="ARBA00022840"/>
    </source>
</evidence>
<dbReference type="GO" id="GO:0005524">
    <property type="term" value="F:ATP binding"/>
    <property type="evidence" value="ECO:0007669"/>
    <property type="project" value="UniProtKB-KW"/>
</dbReference>
<dbReference type="GO" id="GO:0004150">
    <property type="term" value="F:dihydroneopterin aldolase activity"/>
    <property type="evidence" value="ECO:0007669"/>
    <property type="project" value="UniProtKB-UniRule"/>
</dbReference>
<dbReference type="CDD" id="cd00483">
    <property type="entry name" value="HPPK"/>
    <property type="match status" value="1"/>
</dbReference>
<dbReference type="SMART" id="SM00905">
    <property type="entry name" value="FolB"/>
    <property type="match status" value="1"/>
</dbReference>
<dbReference type="Pfam" id="PF01288">
    <property type="entry name" value="HPPK"/>
    <property type="match status" value="1"/>
</dbReference>
<keyword evidence="5" id="KW-0547">Nucleotide-binding</keyword>
<protein>
    <recommendedName>
        <fullName evidence="9">Bifunctional folate synthesis protein</fullName>
    </recommendedName>
    <domain>
        <recommendedName>
            <fullName evidence="9">Dihydroneopterin aldolase</fullName>
            <shortName evidence="9">DHNA</shortName>
            <ecNumber evidence="9">4.1.2.25</ecNumber>
        </recommendedName>
        <alternativeName>
            <fullName evidence="9">7,8-dihydroneopterin aldolase</fullName>
        </alternativeName>
    </domain>
    <domain>
        <recommendedName>
            <fullName evidence="9">2-amino-4-hydroxy-6-hydroxymethyldihydropteridine pyrophosphokinase</fullName>
            <ecNumber evidence="9">2.7.6.3</ecNumber>
        </recommendedName>
        <alternativeName>
            <fullName evidence="9">6-hydroxymethyl-7,8-dihydropterin pyrophosphokinase</fullName>
            <shortName evidence="9">PPPK</shortName>
        </alternativeName>
        <alternativeName>
            <fullName evidence="9">7,8-dihydro-6-hydroxymethylpterin pyrophosphokinase</fullName>
            <shortName evidence="9">HPPK</shortName>
        </alternativeName>
    </domain>
</protein>
<comment type="pathway">
    <text evidence="2">Cofactor biosynthesis; tetrahydrofolate biosynthesis; 2-amino-4-hydroxy-6-hydroxymethyl-7,8-dihydropteridine diphosphate from 7,8-dihydroneopterin triphosphate: step 4/4.</text>
</comment>
<dbReference type="UniPathway" id="UPA00077">
    <property type="reaction ID" value="UER00154"/>
</dbReference>
<dbReference type="Gene3D" id="3.30.1130.10">
    <property type="match status" value="1"/>
</dbReference>
<evidence type="ECO:0000256" key="4">
    <source>
        <dbReference type="ARBA" id="ARBA00022679"/>
    </source>
</evidence>
<evidence type="ECO:0000256" key="1">
    <source>
        <dbReference type="ARBA" id="ARBA00000198"/>
    </source>
</evidence>
<dbReference type="Pfam" id="PF02152">
    <property type="entry name" value="FolB"/>
    <property type="match status" value="1"/>
</dbReference>
<evidence type="ECO:0000256" key="9">
    <source>
        <dbReference type="RuleBase" id="RU362079"/>
    </source>
</evidence>
<dbReference type="NCBIfam" id="TIGR00526">
    <property type="entry name" value="folB_dom"/>
    <property type="match status" value="1"/>
</dbReference>
<comment type="catalytic activity">
    <reaction evidence="1">
        <text>6-hydroxymethyl-7,8-dihydropterin + ATP = (7,8-dihydropterin-6-yl)methyl diphosphate + AMP + H(+)</text>
        <dbReference type="Rhea" id="RHEA:11412"/>
        <dbReference type="ChEBI" id="CHEBI:15378"/>
        <dbReference type="ChEBI" id="CHEBI:30616"/>
        <dbReference type="ChEBI" id="CHEBI:44841"/>
        <dbReference type="ChEBI" id="CHEBI:72950"/>
        <dbReference type="ChEBI" id="CHEBI:456215"/>
        <dbReference type="EC" id="2.7.6.3"/>
    </reaction>
</comment>
<dbReference type="RefSeq" id="WP_068273015.1">
    <property type="nucleotide sequence ID" value="NZ_LQZG01000002.1"/>
</dbReference>
<dbReference type="GO" id="GO:0046654">
    <property type="term" value="P:tetrahydrofolate biosynthetic process"/>
    <property type="evidence" value="ECO:0007669"/>
    <property type="project" value="UniProtKB-UniRule"/>
</dbReference>
<keyword evidence="7" id="KW-0067">ATP-binding</keyword>
<keyword evidence="4" id="KW-0808">Transferase</keyword>
<dbReference type="PROSITE" id="PS00794">
    <property type="entry name" value="HPPK"/>
    <property type="match status" value="1"/>
</dbReference>
<dbReference type="Gene3D" id="3.30.70.560">
    <property type="entry name" value="7,8-Dihydro-6-hydroxymethylpterin-pyrophosphokinase HPPK"/>
    <property type="match status" value="1"/>
</dbReference>
<comment type="function">
    <text evidence="9">Catalyzes the conversion of 7,8-dihydroneopterin to 6-hydroxymethyl-7,8-dihydropterin.</text>
</comment>
<feature type="domain" description="7,8-dihydro-6-hydroxymethylpterin-pyrophosphokinase" evidence="10">
    <location>
        <begin position="207"/>
        <end position="218"/>
    </location>
</feature>
<dbReference type="InterPro" id="IPR035907">
    <property type="entry name" value="Hppk_sf"/>
</dbReference>
<dbReference type="EMBL" id="LQZG01000002">
    <property type="protein sequence ID" value="OAB87561.1"/>
    <property type="molecule type" value="Genomic_DNA"/>
</dbReference>
<organism evidence="11 12">
    <name type="scientific">Janibacter melonis</name>
    <dbReference type="NCBI Taxonomy" id="262209"/>
    <lineage>
        <taxon>Bacteria</taxon>
        <taxon>Bacillati</taxon>
        <taxon>Actinomycetota</taxon>
        <taxon>Actinomycetes</taxon>
        <taxon>Micrococcales</taxon>
        <taxon>Intrasporangiaceae</taxon>
        <taxon>Janibacter</taxon>
    </lineage>
</organism>